<gene>
    <name evidence="1" type="ordered locus">CKO_01882</name>
</gene>
<proteinExistence type="predicted"/>
<name>A8AHP6_CITK8</name>
<dbReference type="GeneID" id="45135877"/>
<evidence type="ECO:0000313" key="1">
    <source>
        <dbReference type="EMBL" id="ABV13009.1"/>
    </source>
</evidence>
<dbReference type="RefSeq" id="WP_012132746.1">
    <property type="nucleotide sequence ID" value="NC_009792.1"/>
</dbReference>
<evidence type="ECO:0000313" key="2">
    <source>
        <dbReference type="Proteomes" id="UP000008148"/>
    </source>
</evidence>
<accession>A8AHP6</accession>
<dbReference type="OrthoDB" id="6594792at2"/>
<dbReference type="HOGENOM" id="CLU_2069541_0_0_6"/>
<dbReference type="EMBL" id="CP000822">
    <property type="protein sequence ID" value="ABV13009.1"/>
    <property type="molecule type" value="Genomic_DNA"/>
</dbReference>
<dbReference type="AlphaFoldDB" id="A8AHP6"/>
<protein>
    <submittedName>
        <fullName evidence="1">Uncharacterized protein</fullName>
    </submittedName>
</protein>
<dbReference type="KEGG" id="cko:CKO_01882"/>
<sequence length="128" mass="15571">MTTETEKELSNVVAFPERKEDLRDELAMRREEGGKIYCHHDSVWVDEKERTLRCRRCDALVDPFNYILHLCDTENRYVENVKYLRREEKQRRQNIEKLIQIERNAKSRIRRAGHKGMLPLWQNERVDK</sequence>
<keyword evidence="2" id="KW-1185">Reference proteome</keyword>
<organism evidence="1 2">
    <name type="scientific">Citrobacter koseri (strain ATCC BAA-895 / CDC 4225-83 / SGSC4696)</name>
    <dbReference type="NCBI Taxonomy" id="290338"/>
    <lineage>
        <taxon>Bacteria</taxon>
        <taxon>Pseudomonadati</taxon>
        <taxon>Pseudomonadota</taxon>
        <taxon>Gammaproteobacteria</taxon>
        <taxon>Enterobacterales</taxon>
        <taxon>Enterobacteriaceae</taxon>
        <taxon>Citrobacter</taxon>
    </lineage>
</organism>
<dbReference type="Proteomes" id="UP000008148">
    <property type="component" value="Chromosome"/>
</dbReference>
<reference evidence="1 2" key="1">
    <citation type="submission" date="2007-08" db="EMBL/GenBank/DDBJ databases">
        <authorList>
            <consortium name="The Citrobacter koseri Genome Sequencing Project"/>
            <person name="McClelland M."/>
            <person name="Sanderson E.K."/>
            <person name="Porwollik S."/>
            <person name="Spieth J."/>
            <person name="Clifton W.S."/>
            <person name="Latreille P."/>
            <person name="Courtney L."/>
            <person name="Wang C."/>
            <person name="Pepin K."/>
            <person name="Bhonagiri V."/>
            <person name="Nash W."/>
            <person name="Johnson M."/>
            <person name="Thiruvilangam P."/>
            <person name="Wilson R."/>
        </authorList>
    </citation>
    <scope>NUCLEOTIDE SEQUENCE [LARGE SCALE GENOMIC DNA]</scope>
    <source>
        <strain evidence="2">ATCC BAA-895 / CDC 4225-83 / SGSC4696</strain>
    </source>
</reference>
<dbReference type="STRING" id="290338.CKO_01882"/>